<organism evidence="3 4">
    <name type="scientific">Penicillium antarcticum</name>
    <dbReference type="NCBI Taxonomy" id="416450"/>
    <lineage>
        <taxon>Eukaryota</taxon>
        <taxon>Fungi</taxon>
        <taxon>Dikarya</taxon>
        <taxon>Ascomycota</taxon>
        <taxon>Pezizomycotina</taxon>
        <taxon>Eurotiomycetes</taxon>
        <taxon>Eurotiomycetidae</taxon>
        <taxon>Eurotiales</taxon>
        <taxon>Aspergillaceae</taxon>
        <taxon>Penicillium</taxon>
    </lineage>
</organism>
<reference evidence="4" key="1">
    <citation type="journal article" date="2017" name="Nat. Microbiol.">
        <title>Global analysis of biosynthetic gene clusters reveals vast potential of secondary metabolite production in Penicillium species.</title>
        <authorList>
            <person name="Nielsen J.C."/>
            <person name="Grijseels S."/>
            <person name="Prigent S."/>
            <person name="Ji B."/>
            <person name="Dainat J."/>
            <person name="Nielsen K.F."/>
            <person name="Frisvad J.C."/>
            <person name="Workman M."/>
            <person name="Nielsen J."/>
        </authorList>
    </citation>
    <scope>NUCLEOTIDE SEQUENCE [LARGE SCALE GENOMIC DNA]</scope>
    <source>
        <strain evidence="4">IBT 31811</strain>
    </source>
</reference>
<dbReference type="Pfam" id="PF12973">
    <property type="entry name" value="Cupin_7"/>
    <property type="match status" value="1"/>
</dbReference>
<dbReference type="SUPFAM" id="SSF51182">
    <property type="entry name" value="RmlC-like cupins"/>
    <property type="match status" value="1"/>
</dbReference>
<dbReference type="OrthoDB" id="9970537at2759"/>
<evidence type="ECO:0000313" key="4">
    <source>
        <dbReference type="Proteomes" id="UP000191672"/>
    </source>
</evidence>
<feature type="region of interest" description="Disordered" evidence="1">
    <location>
        <begin position="1"/>
        <end position="25"/>
    </location>
</feature>
<dbReference type="AlphaFoldDB" id="A0A1V6QBF6"/>
<dbReference type="Gene3D" id="2.60.120.10">
    <property type="entry name" value="Jelly Rolls"/>
    <property type="match status" value="1"/>
</dbReference>
<keyword evidence="4" id="KW-1185">Reference proteome</keyword>
<dbReference type="InterPro" id="IPR025979">
    <property type="entry name" value="ChrR-like_cupin_dom"/>
</dbReference>
<protein>
    <recommendedName>
        <fullName evidence="2">ChrR-like cupin domain-containing protein</fullName>
    </recommendedName>
</protein>
<evidence type="ECO:0000313" key="3">
    <source>
        <dbReference type="EMBL" id="OQD86555.1"/>
    </source>
</evidence>
<gene>
    <name evidence="3" type="ORF">PENANT_c007G09271</name>
</gene>
<sequence>MSFTQKEFSTPPPHPPAGTPQNAESALPWYSIAPGVWEFLLNGDPEHKAALQWWEPNAVSAQTEPITHTYTEEVCTLRGGLEDVTLGKTWSIGSYAYRHPGMEHGPYRASEEGCLQFVKVMPVSDEK</sequence>
<evidence type="ECO:0000259" key="2">
    <source>
        <dbReference type="Pfam" id="PF12973"/>
    </source>
</evidence>
<comment type="caution">
    <text evidence="3">The sequence shown here is derived from an EMBL/GenBank/DDBJ whole genome shotgun (WGS) entry which is preliminary data.</text>
</comment>
<accession>A0A1V6QBF6</accession>
<name>A0A1V6QBF6_9EURO</name>
<dbReference type="EMBL" id="MDYN01000007">
    <property type="protein sequence ID" value="OQD86555.1"/>
    <property type="molecule type" value="Genomic_DNA"/>
</dbReference>
<dbReference type="InterPro" id="IPR014710">
    <property type="entry name" value="RmlC-like_jellyroll"/>
</dbReference>
<evidence type="ECO:0000256" key="1">
    <source>
        <dbReference type="SAM" id="MobiDB-lite"/>
    </source>
</evidence>
<feature type="domain" description="ChrR-like cupin" evidence="2">
    <location>
        <begin position="25"/>
        <end position="123"/>
    </location>
</feature>
<dbReference type="InterPro" id="IPR011051">
    <property type="entry name" value="RmlC_Cupin_sf"/>
</dbReference>
<proteinExistence type="predicted"/>
<dbReference type="Proteomes" id="UP000191672">
    <property type="component" value="Unassembled WGS sequence"/>
</dbReference>